<name>A0A927FVS7_9HYPH</name>
<evidence type="ECO:0000313" key="3">
    <source>
        <dbReference type="Proteomes" id="UP000654108"/>
    </source>
</evidence>
<dbReference type="AlphaFoldDB" id="A0A927FVS7"/>
<proteinExistence type="predicted"/>
<dbReference type="EMBL" id="JACYFU010000004">
    <property type="protein sequence ID" value="MBD8066866.1"/>
    <property type="molecule type" value="Genomic_DNA"/>
</dbReference>
<protein>
    <submittedName>
        <fullName evidence="2">Uncharacterized protein</fullName>
    </submittedName>
</protein>
<dbReference type="RefSeq" id="WP_191777370.1">
    <property type="nucleotide sequence ID" value="NZ_JACYFU010000004.1"/>
</dbReference>
<evidence type="ECO:0000256" key="1">
    <source>
        <dbReference type="SAM" id="MobiDB-lite"/>
    </source>
</evidence>
<accession>A0A927FVS7</accession>
<feature type="compositionally biased region" description="Basic and acidic residues" evidence="1">
    <location>
        <begin position="7"/>
        <end position="20"/>
    </location>
</feature>
<comment type="caution">
    <text evidence="2">The sequence shown here is derived from an EMBL/GenBank/DDBJ whole genome shotgun (WGS) entry which is preliminary data.</text>
</comment>
<gene>
    <name evidence="2" type="ORF">IC608_15435</name>
</gene>
<reference evidence="2" key="1">
    <citation type="submission" date="2020-09" db="EMBL/GenBank/DDBJ databases">
        <title>Genome seq and assembly of Devosia sp.</title>
        <authorList>
            <person name="Chhetri G."/>
        </authorList>
    </citation>
    <scope>NUCLEOTIDE SEQUENCE</scope>
    <source>
        <strain evidence="2">PTR5</strain>
    </source>
</reference>
<dbReference type="Proteomes" id="UP000654108">
    <property type="component" value="Unassembled WGS sequence"/>
</dbReference>
<organism evidence="2 3">
    <name type="scientific">Devosia oryzisoli</name>
    <dbReference type="NCBI Taxonomy" id="2774138"/>
    <lineage>
        <taxon>Bacteria</taxon>
        <taxon>Pseudomonadati</taxon>
        <taxon>Pseudomonadota</taxon>
        <taxon>Alphaproteobacteria</taxon>
        <taxon>Hyphomicrobiales</taxon>
        <taxon>Devosiaceae</taxon>
        <taxon>Devosia</taxon>
    </lineage>
</organism>
<sequence>MAQDPKTNSDKKSAEERQIDKMSPGGQVGGTHFGQAPGDAKHGQPSKKD</sequence>
<feature type="compositionally biased region" description="Basic and acidic residues" evidence="1">
    <location>
        <begin position="39"/>
        <end position="49"/>
    </location>
</feature>
<keyword evidence="3" id="KW-1185">Reference proteome</keyword>
<evidence type="ECO:0000313" key="2">
    <source>
        <dbReference type="EMBL" id="MBD8066866.1"/>
    </source>
</evidence>
<feature type="region of interest" description="Disordered" evidence="1">
    <location>
        <begin position="1"/>
        <end position="49"/>
    </location>
</feature>